<sequence>MDKVIKKALSKPKYGKRPGKTIQKQVEGRELTREECVAELRIQKVLNGKVFDLEILTEFGMFTLSNSVSLQSWEHLFEVPVPYVHEPEVREFYYKMELLGDGEIRSIEGCKPSSEFSQQATKRGDIKRVGLPKKFLRGEYQLMFEFINKVLVPRSEKRIVASVADMFLMEQLIELEVEQLKDFPARVSSLAFINYQGSNPNVPNNFLEISSTRLQLFVAIDTVYLKAQPVVKTLYYADGSGTVGDLTFRLFATIEPITSY</sequence>
<comment type="caution">
    <text evidence="1">The sequence shown here is derived from an EMBL/GenBank/DDBJ whole genome shotgun (WGS) entry which is preliminary data.</text>
</comment>
<keyword evidence="2" id="KW-1185">Reference proteome</keyword>
<organism evidence="1 2">
    <name type="scientific">Solanum commersonii</name>
    <name type="common">Commerson's wild potato</name>
    <name type="synonym">Commerson's nightshade</name>
    <dbReference type="NCBI Taxonomy" id="4109"/>
    <lineage>
        <taxon>Eukaryota</taxon>
        <taxon>Viridiplantae</taxon>
        <taxon>Streptophyta</taxon>
        <taxon>Embryophyta</taxon>
        <taxon>Tracheophyta</taxon>
        <taxon>Spermatophyta</taxon>
        <taxon>Magnoliopsida</taxon>
        <taxon>eudicotyledons</taxon>
        <taxon>Gunneridae</taxon>
        <taxon>Pentapetalae</taxon>
        <taxon>asterids</taxon>
        <taxon>lamiids</taxon>
        <taxon>Solanales</taxon>
        <taxon>Solanaceae</taxon>
        <taxon>Solanoideae</taxon>
        <taxon>Solaneae</taxon>
        <taxon>Solanum</taxon>
    </lineage>
</organism>
<dbReference type="AlphaFoldDB" id="A0A9J5YHQ0"/>
<reference evidence="1 2" key="1">
    <citation type="submission" date="2020-09" db="EMBL/GenBank/DDBJ databases">
        <title>De no assembly of potato wild relative species, Solanum commersonii.</title>
        <authorList>
            <person name="Cho K."/>
        </authorList>
    </citation>
    <scope>NUCLEOTIDE SEQUENCE [LARGE SCALE GENOMIC DNA]</scope>
    <source>
        <strain evidence="1">LZ3.2</strain>
        <tissue evidence="1">Leaf</tissue>
    </source>
</reference>
<evidence type="ECO:0000313" key="2">
    <source>
        <dbReference type="Proteomes" id="UP000824120"/>
    </source>
</evidence>
<accession>A0A9J5YHQ0</accession>
<name>A0A9J5YHQ0_SOLCO</name>
<proteinExistence type="predicted"/>
<evidence type="ECO:0000313" key="1">
    <source>
        <dbReference type="EMBL" id="KAG5599826.1"/>
    </source>
</evidence>
<protein>
    <submittedName>
        <fullName evidence="1">Uncharacterized protein</fullName>
    </submittedName>
</protein>
<dbReference type="EMBL" id="JACXVP010000006">
    <property type="protein sequence ID" value="KAG5599826.1"/>
    <property type="molecule type" value="Genomic_DNA"/>
</dbReference>
<gene>
    <name evidence="1" type="ORF">H5410_031196</name>
</gene>
<dbReference type="Proteomes" id="UP000824120">
    <property type="component" value="Chromosome 6"/>
</dbReference>